<name>A0AAV1CJ96_OLDCO</name>
<dbReference type="EMBL" id="OX459119">
    <property type="protein sequence ID" value="CAI9095108.1"/>
    <property type="molecule type" value="Genomic_DNA"/>
</dbReference>
<gene>
    <name evidence="5" type="ORF">OLC1_LOCUS6144</name>
</gene>
<dbReference type="AlphaFoldDB" id="A0AAV1CJ96"/>
<proteinExistence type="inferred from homology"/>
<evidence type="ECO:0000256" key="2">
    <source>
        <dbReference type="ARBA" id="ARBA00022679"/>
    </source>
</evidence>
<keyword evidence="2 3" id="KW-0808">Transferase</keyword>
<accession>A0AAV1CJ96</accession>
<evidence type="ECO:0000259" key="4">
    <source>
        <dbReference type="Pfam" id="PF00685"/>
    </source>
</evidence>
<protein>
    <recommendedName>
        <fullName evidence="3">Sulfotransferase</fullName>
        <ecNumber evidence="3">2.8.2.-</ecNumber>
    </recommendedName>
</protein>
<comment type="similarity">
    <text evidence="1 3">Belongs to the sulfotransferase 1 family.</text>
</comment>
<dbReference type="InterPro" id="IPR000863">
    <property type="entry name" value="Sulfotransferase_dom"/>
</dbReference>
<dbReference type="Pfam" id="PF00685">
    <property type="entry name" value="Sulfotransfer_1"/>
    <property type="match status" value="1"/>
</dbReference>
<dbReference type="PANTHER" id="PTHR11783">
    <property type="entry name" value="SULFOTRANSFERASE SULT"/>
    <property type="match status" value="1"/>
</dbReference>
<organism evidence="5 6">
    <name type="scientific">Oldenlandia corymbosa var. corymbosa</name>
    <dbReference type="NCBI Taxonomy" id="529605"/>
    <lineage>
        <taxon>Eukaryota</taxon>
        <taxon>Viridiplantae</taxon>
        <taxon>Streptophyta</taxon>
        <taxon>Embryophyta</taxon>
        <taxon>Tracheophyta</taxon>
        <taxon>Spermatophyta</taxon>
        <taxon>Magnoliopsida</taxon>
        <taxon>eudicotyledons</taxon>
        <taxon>Gunneridae</taxon>
        <taxon>Pentapetalae</taxon>
        <taxon>asterids</taxon>
        <taxon>lamiids</taxon>
        <taxon>Gentianales</taxon>
        <taxon>Rubiaceae</taxon>
        <taxon>Rubioideae</taxon>
        <taxon>Spermacoceae</taxon>
        <taxon>Hedyotis-Oldenlandia complex</taxon>
        <taxon>Oldenlandia</taxon>
    </lineage>
</organism>
<evidence type="ECO:0000313" key="5">
    <source>
        <dbReference type="EMBL" id="CAI9095108.1"/>
    </source>
</evidence>
<dbReference type="GO" id="GO:0008146">
    <property type="term" value="F:sulfotransferase activity"/>
    <property type="evidence" value="ECO:0007669"/>
    <property type="project" value="InterPro"/>
</dbReference>
<dbReference type="EC" id="2.8.2.-" evidence="3"/>
<dbReference type="Proteomes" id="UP001161247">
    <property type="component" value="Chromosome 2"/>
</dbReference>
<dbReference type="Gene3D" id="3.40.50.300">
    <property type="entry name" value="P-loop containing nucleotide triphosphate hydrolases"/>
    <property type="match status" value="1"/>
</dbReference>
<reference evidence="5" key="1">
    <citation type="submission" date="2023-03" db="EMBL/GenBank/DDBJ databases">
        <authorList>
            <person name="Julca I."/>
        </authorList>
    </citation>
    <scope>NUCLEOTIDE SEQUENCE</scope>
</reference>
<feature type="domain" description="Sulfotransferase" evidence="4">
    <location>
        <begin position="52"/>
        <end position="326"/>
    </location>
</feature>
<keyword evidence="6" id="KW-1185">Reference proteome</keyword>
<evidence type="ECO:0000313" key="6">
    <source>
        <dbReference type="Proteomes" id="UP001161247"/>
    </source>
</evidence>
<dbReference type="InterPro" id="IPR027417">
    <property type="entry name" value="P-loop_NTPase"/>
</dbReference>
<evidence type="ECO:0000256" key="3">
    <source>
        <dbReference type="RuleBase" id="RU361155"/>
    </source>
</evidence>
<evidence type="ECO:0000256" key="1">
    <source>
        <dbReference type="ARBA" id="ARBA00005771"/>
    </source>
</evidence>
<sequence length="333" mass="38229">MEKNDDQFEEFFQGLPKNNVTGYVLAQYKGFWFDAPLLQGTLTFRQHFQQQDSDIILATMPKSGTTWLKALVFSIVNRKTYPDLNNHPLLFHNPHRLVPFFEINLYKNGQIPDQDHINAIPSPRIFATHIPYQCLPNTILEANNNSSCRIIYLCRNPLDAFTAMMHFVLRNGLLPQDGHDHQSAMSLDVPFKSFCDGTYQYGPFWDHVLEYWEASIKDPIKVMFLKFEDLKKDINSSVKKIAEHLGCAFSPEEENGGLVEEISKLCSIDNLKNLECNQKGETETVHKAAHNSFFRKGEVGDWANFLTPPMAERLERLMKEKFAESGVTLNIHG</sequence>
<dbReference type="SUPFAM" id="SSF52540">
    <property type="entry name" value="P-loop containing nucleoside triphosphate hydrolases"/>
    <property type="match status" value="1"/>
</dbReference>